<feature type="domain" description="F-box" evidence="1">
    <location>
        <begin position="6"/>
        <end position="56"/>
    </location>
</feature>
<dbReference type="SUPFAM" id="SSF81383">
    <property type="entry name" value="F-box domain"/>
    <property type="match status" value="1"/>
</dbReference>
<sequence length="385" mass="43653">MEDCKPSPAAYLPDELITQILTRVPAKSLCRFNCVSRSWRALISDLAQRASLSQTLSGFFFFERYKPKSWCFVSLPTTSSLPPVDPAVFLKASSDGETELLDSCNGLLLLRCRSPTRNNGVAFYVVCNPATGERVTLPQPSNEPGSVNDRDLTSFEHAALAFDPATSPHDFHVFQLVEEEHMYDPHVTGAEIYSSTTGTWVLSECAFRWGKYLGIFDGHTFYFNGFQHLSLGFGEIGLVDTTGQTWRTMDVNFPGCSDLGFLGHSQGRLLYIVDSLQGPEAWVIYVLEDHDRDEWTIKHRVRKQALFGTPSDDSGWRPRYSVAAIHPECDLIFFFDRRRRKLMSYDMSKGNVRVLCTLDEVLDYRYPFLRYVPLYTRTLALPDAS</sequence>
<name>A0A5J9WTF9_9POAL</name>
<dbReference type="SMART" id="SM00256">
    <property type="entry name" value="FBOX"/>
    <property type="match status" value="1"/>
</dbReference>
<dbReference type="CDD" id="cd22157">
    <property type="entry name" value="F-box_AtFBW1-like"/>
    <property type="match status" value="1"/>
</dbReference>
<dbReference type="InterPro" id="IPR055290">
    <property type="entry name" value="At3g26010-like"/>
</dbReference>
<dbReference type="PROSITE" id="PS50181">
    <property type="entry name" value="FBOX"/>
    <property type="match status" value="1"/>
</dbReference>
<evidence type="ECO:0000313" key="2">
    <source>
        <dbReference type="EMBL" id="TVU51197.1"/>
    </source>
</evidence>
<gene>
    <name evidence="2" type="ORF">EJB05_02606</name>
</gene>
<protein>
    <recommendedName>
        <fullName evidence="1">F-box domain-containing protein</fullName>
    </recommendedName>
</protein>
<dbReference type="Gene3D" id="1.20.1280.50">
    <property type="match status" value="1"/>
</dbReference>
<organism evidence="2 3">
    <name type="scientific">Eragrostis curvula</name>
    <name type="common">weeping love grass</name>
    <dbReference type="NCBI Taxonomy" id="38414"/>
    <lineage>
        <taxon>Eukaryota</taxon>
        <taxon>Viridiplantae</taxon>
        <taxon>Streptophyta</taxon>
        <taxon>Embryophyta</taxon>
        <taxon>Tracheophyta</taxon>
        <taxon>Spermatophyta</taxon>
        <taxon>Magnoliopsida</taxon>
        <taxon>Liliopsida</taxon>
        <taxon>Poales</taxon>
        <taxon>Poaceae</taxon>
        <taxon>PACMAD clade</taxon>
        <taxon>Chloridoideae</taxon>
        <taxon>Eragrostideae</taxon>
        <taxon>Eragrostidinae</taxon>
        <taxon>Eragrostis</taxon>
    </lineage>
</organism>
<dbReference type="PANTHER" id="PTHR35546:SF80">
    <property type="entry name" value="F-BOX DOMAIN CONTAINING PROTEIN EXPRESSED"/>
    <property type="match status" value="1"/>
</dbReference>
<dbReference type="PANTHER" id="PTHR35546">
    <property type="entry name" value="F-BOX PROTEIN INTERACTION DOMAIN PROTEIN-RELATED"/>
    <property type="match status" value="1"/>
</dbReference>
<comment type="caution">
    <text evidence="2">The sequence shown here is derived from an EMBL/GenBank/DDBJ whole genome shotgun (WGS) entry which is preliminary data.</text>
</comment>
<dbReference type="InterPro" id="IPR036047">
    <property type="entry name" value="F-box-like_dom_sf"/>
</dbReference>
<dbReference type="EMBL" id="RWGY01000002">
    <property type="protein sequence ID" value="TVU51197.1"/>
    <property type="molecule type" value="Genomic_DNA"/>
</dbReference>
<keyword evidence="3" id="KW-1185">Reference proteome</keyword>
<dbReference type="AlphaFoldDB" id="A0A5J9WTF9"/>
<reference evidence="2 3" key="1">
    <citation type="journal article" date="2019" name="Sci. Rep.">
        <title>A high-quality genome of Eragrostis curvula grass provides insights into Poaceae evolution and supports new strategies to enhance forage quality.</title>
        <authorList>
            <person name="Carballo J."/>
            <person name="Santos B.A.C.M."/>
            <person name="Zappacosta D."/>
            <person name="Garbus I."/>
            <person name="Selva J.P."/>
            <person name="Gallo C.A."/>
            <person name="Diaz A."/>
            <person name="Albertini E."/>
            <person name="Caccamo M."/>
            <person name="Echenique V."/>
        </authorList>
    </citation>
    <scope>NUCLEOTIDE SEQUENCE [LARGE SCALE GENOMIC DNA]</scope>
    <source>
        <strain evidence="3">cv. Victoria</strain>
        <tissue evidence="2">Leaf</tissue>
    </source>
</reference>
<dbReference type="SUPFAM" id="SSF69304">
    <property type="entry name" value="Tricorn protease N-terminal domain"/>
    <property type="match status" value="1"/>
</dbReference>
<evidence type="ECO:0000313" key="3">
    <source>
        <dbReference type="Proteomes" id="UP000324897"/>
    </source>
</evidence>
<feature type="non-terminal residue" evidence="2">
    <location>
        <position position="1"/>
    </location>
</feature>
<dbReference type="Pfam" id="PF00646">
    <property type="entry name" value="F-box"/>
    <property type="match status" value="1"/>
</dbReference>
<evidence type="ECO:0000259" key="1">
    <source>
        <dbReference type="PROSITE" id="PS50181"/>
    </source>
</evidence>
<proteinExistence type="predicted"/>
<dbReference type="OrthoDB" id="639104at2759"/>
<dbReference type="InterPro" id="IPR001810">
    <property type="entry name" value="F-box_dom"/>
</dbReference>
<dbReference type="Gramene" id="TVU51197">
    <property type="protein sequence ID" value="TVU51197"/>
    <property type="gene ID" value="EJB05_02606"/>
</dbReference>
<dbReference type="Proteomes" id="UP000324897">
    <property type="component" value="Chromosome 6"/>
</dbReference>
<accession>A0A5J9WTF9</accession>